<protein>
    <submittedName>
        <fullName evidence="2">Conjugative transposon protein TraN</fullName>
    </submittedName>
</protein>
<feature type="chain" id="PRO_5032398222" evidence="1">
    <location>
        <begin position="21"/>
        <end position="280"/>
    </location>
</feature>
<dbReference type="InterPro" id="IPR022298">
    <property type="entry name" value="Conjug_transposon_TraN"/>
</dbReference>
<evidence type="ECO:0000256" key="1">
    <source>
        <dbReference type="SAM" id="SignalP"/>
    </source>
</evidence>
<dbReference type="EMBL" id="JABAIA010000002">
    <property type="protein sequence ID" value="NLR67325.1"/>
    <property type="molecule type" value="Genomic_DNA"/>
</dbReference>
<dbReference type="AlphaFoldDB" id="A0A847S1P7"/>
<feature type="signal peptide" evidence="1">
    <location>
        <begin position="1"/>
        <end position="20"/>
    </location>
</feature>
<gene>
    <name evidence="2" type="primary">traN</name>
    <name evidence="2" type="ORF">HGH92_23675</name>
</gene>
<organism evidence="2 3">
    <name type="scientific">Chitinophaga varians</name>
    <dbReference type="NCBI Taxonomy" id="2202339"/>
    <lineage>
        <taxon>Bacteria</taxon>
        <taxon>Pseudomonadati</taxon>
        <taxon>Bacteroidota</taxon>
        <taxon>Chitinophagia</taxon>
        <taxon>Chitinophagales</taxon>
        <taxon>Chitinophagaceae</taxon>
        <taxon>Chitinophaga</taxon>
    </lineage>
</organism>
<dbReference type="NCBIfam" id="TIGR03780">
    <property type="entry name" value="Bac_Flav_CT_N"/>
    <property type="match status" value="1"/>
</dbReference>
<reference evidence="2 3" key="1">
    <citation type="submission" date="2020-04" db="EMBL/GenBank/DDBJ databases">
        <authorList>
            <person name="Yin C."/>
        </authorList>
    </citation>
    <scope>NUCLEOTIDE SEQUENCE [LARGE SCALE GENOMIC DNA]</scope>
    <source>
        <strain evidence="2 3">Ae27</strain>
    </source>
</reference>
<evidence type="ECO:0000313" key="3">
    <source>
        <dbReference type="Proteomes" id="UP000570474"/>
    </source>
</evidence>
<keyword evidence="3" id="KW-1185">Reference proteome</keyword>
<name>A0A847S1P7_9BACT</name>
<evidence type="ECO:0000313" key="2">
    <source>
        <dbReference type="EMBL" id="NLR67325.1"/>
    </source>
</evidence>
<comment type="caution">
    <text evidence="2">The sequence shown here is derived from an EMBL/GenBank/DDBJ whole genome shotgun (WGS) entry which is preliminary data.</text>
</comment>
<dbReference type="Pfam" id="PF13595">
    <property type="entry name" value="DUF4138"/>
    <property type="match status" value="1"/>
</dbReference>
<dbReference type="RefSeq" id="WP_168873201.1">
    <property type="nucleotide sequence ID" value="NZ_JABAIA010000002.1"/>
</dbReference>
<accession>A0A847S1P7</accession>
<keyword evidence="1" id="KW-0732">Signal</keyword>
<dbReference type="Proteomes" id="UP000570474">
    <property type="component" value="Unassembled WGS sequence"/>
</dbReference>
<proteinExistence type="predicted"/>
<sequence>MKRLCVTWLVSCILFVTAFGQRVSDRPEVKAENIEPYYLKVSLNKTSNLVFPYEIKSVDRGSGAILAQKAKGAENVLQVKAASVDFPETNLSVITADGRLYSFLLRYAEEPNILNLRFYKMGDEDRNVLIKGAAHGKEFYELSSSEVRDNRSFLRKRVTEQMITLSLESIYMRENTMFFKLAVRNNSSINYTPDFIKFIVKDRKKAKKTAIQEKVLTPVYVTDQESITGDSSGVIVLAFPSFTIPRNQELLIQIGEMNGGRALLLRIKHKVLLKARNLNL</sequence>